<dbReference type="InterPro" id="IPR007612">
    <property type="entry name" value="LOR"/>
</dbReference>
<protein>
    <submittedName>
        <fullName evidence="1">Uncharacterized protein</fullName>
    </submittedName>
</protein>
<gene>
    <name evidence="1" type="ORF">CLEP1334_LOCUS17115</name>
</gene>
<name>A0A7S0J6F2_9EUKA</name>
<accession>A0A7S0J6F2</accession>
<organism evidence="1">
    <name type="scientific">Calcidiscus leptoporus</name>
    <dbReference type="NCBI Taxonomy" id="127549"/>
    <lineage>
        <taxon>Eukaryota</taxon>
        <taxon>Haptista</taxon>
        <taxon>Haptophyta</taxon>
        <taxon>Prymnesiophyceae</taxon>
        <taxon>Coccolithales</taxon>
        <taxon>Calcidiscaceae</taxon>
        <taxon>Calcidiscus</taxon>
    </lineage>
</organism>
<dbReference type="Pfam" id="PF04525">
    <property type="entry name" value="LOR"/>
    <property type="match status" value="1"/>
</dbReference>
<sequence length="271" mass="29436">MGCTSSRTSRRASHELSFLDVALSPMPVAAIDARFCASQEAGPGADPKRAQLETATARAWEPSFILQVKRTHDGHFDRACTVGAVEKVVFKQADHTALARIRMPNHVRDGKVHVADEKGNHVFSIGFDGIESREKLWAINSKGEDLFQVVQLPLEPVAPNKKRSPRYTKRLHVATQALKTVDGEPIAMEVSAGVFWLGGVEGGVPVARLIRRPAKTSSNGYSADFVEIAAGVDSALVLGMLMAMDVFHLELADAMKDLVFCLGLILCCPVY</sequence>
<dbReference type="EMBL" id="HBER01033969">
    <property type="protein sequence ID" value="CAD8541829.1"/>
    <property type="molecule type" value="Transcribed_RNA"/>
</dbReference>
<dbReference type="AlphaFoldDB" id="A0A7S0J6F2"/>
<reference evidence="1" key="1">
    <citation type="submission" date="2021-01" db="EMBL/GenBank/DDBJ databases">
        <authorList>
            <person name="Corre E."/>
            <person name="Pelletier E."/>
            <person name="Niang G."/>
            <person name="Scheremetjew M."/>
            <person name="Finn R."/>
            <person name="Kale V."/>
            <person name="Holt S."/>
            <person name="Cochrane G."/>
            <person name="Meng A."/>
            <person name="Brown T."/>
            <person name="Cohen L."/>
        </authorList>
    </citation>
    <scope>NUCLEOTIDE SEQUENCE</scope>
    <source>
        <strain evidence="1">RCC1130</strain>
    </source>
</reference>
<proteinExistence type="predicted"/>
<evidence type="ECO:0000313" key="1">
    <source>
        <dbReference type="EMBL" id="CAD8541829.1"/>
    </source>
</evidence>